<keyword evidence="2" id="KW-1185">Reference proteome</keyword>
<organism evidence="2 3">
    <name type="scientific">Limulus polyphemus</name>
    <name type="common">Atlantic horseshoe crab</name>
    <dbReference type="NCBI Taxonomy" id="6850"/>
    <lineage>
        <taxon>Eukaryota</taxon>
        <taxon>Metazoa</taxon>
        <taxon>Ecdysozoa</taxon>
        <taxon>Arthropoda</taxon>
        <taxon>Chelicerata</taxon>
        <taxon>Merostomata</taxon>
        <taxon>Xiphosura</taxon>
        <taxon>Limulidae</taxon>
        <taxon>Limulus</taxon>
    </lineage>
</organism>
<dbReference type="SUPFAM" id="SSF56235">
    <property type="entry name" value="N-terminal nucleophile aminohydrolases (Ntn hydrolases)"/>
    <property type="match status" value="1"/>
</dbReference>
<dbReference type="PANTHER" id="PTHR10188:SF6">
    <property type="entry name" value="N(4)-(BETA-N-ACETYLGLUCOSAMINYL)-L-ASPARAGINASE"/>
    <property type="match status" value="1"/>
</dbReference>
<protein>
    <submittedName>
        <fullName evidence="3">N(4)-(Beta-N-acetylglucosaminyl)-L-asparaginase GA14866</fullName>
    </submittedName>
</protein>
<dbReference type="GeneID" id="106475116"/>
<comment type="similarity">
    <text evidence="1">Belongs to the Ntn-hydrolase family.</text>
</comment>
<evidence type="ECO:0000256" key="1">
    <source>
        <dbReference type="ARBA" id="ARBA00010872"/>
    </source>
</evidence>
<dbReference type="InterPro" id="IPR029055">
    <property type="entry name" value="Ntn_hydrolases_N"/>
</dbReference>
<proteinExistence type="inferred from homology"/>
<dbReference type="InterPro" id="IPR000246">
    <property type="entry name" value="Peptidase_T2"/>
</dbReference>
<accession>A0ABM1BYU9</accession>
<dbReference type="Gene3D" id="3.60.20.30">
    <property type="entry name" value="(Glycosyl)asparaginase"/>
    <property type="match status" value="1"/>
</dbReference>
<dbReference type="Pfam" id="PF01112">
    <property type="entry name" value="Asparaginase_2"/>
    <property type="match status" value="1"/>
</dbReference>
<name>A0ABM1BYU9_LIMPO</name>
<dbReference type="RefSeq" id="XP_013791268.1">
    <property type="nucleotide sequence ID" value="XM_013935814.2"/>
</dbReference>
<reference evidence="3" key="1">
    <citation type="submission" date="2025-08" db="UniProtKB">
        <authorList>
            <consortium name="RefSeq"/>
        </authorList>
    </citation>
    <scope>IDENTIFICATION</scope>
    <source>
        <tissue evidence="3">Muscle</tissue>
    </source>
</reference>
<evidence type="ECO:0000313" key="2">
    <source>
        <dbReference type="Proteomes" id="UP000694941"/>
    </source>
</evidence>
<gene>
    <name evidence="3" type="primary">LOC106475116</name>
</gene>
<sequence>MRFYQHICFQNVNPNPRVSCGPYKPLYKKAEINTKVSTPQFGPNNHDTVGMVVIDNEGRMCVGTSSNGAKHKIPGRVGDSPIPGAGAYVDQDIGGAAATGDGDIMMRFLPSYQAVENLRQGMTPLAAATDAIYRIVKKYSDFSGGIVVANIKGDYGAACHGMNEFPFSVCNPVLGTVKVNYVQCISI</sequence>
<evidence type="ECO:0000313" key="3">
    <source>
        <dbReference type="RefSeq" id="XP_013791268.1"/>
    </source>
</evidence>
<dbReference type="PANTHER" id="PTHR10188">
    <property type="entry name" value="L-ASPARAGINASE"/>
    <property type="match status" value="1"/>
</dbReference>
<dbReference type="Proteomes" id="UP000694941">
    <property type="component" value="Unplaced"/>
</dbReference>